<organism evidence="12 13">
    <name type="scientific">Actinomyces slackii</name>
    <dbReference type="NCBI Taxonomy" id="52774"/>
    <lineage>
        <taxon>Bacteria</taxon>
        <taxon>Bacillati</taxon>
        <taxon>Actinomycetota</taxon>
        <taxon>Actinomycetes</taxon>
        <taxon>Actinomycetales</taxon>
        <taxon>Actinomycetaceae</taxon>
        <taxon>Actinomyces</taxon>
    </lineage>
</organism>
<evidence type="ECO:0000256" key="9">
    <source>
        <dbReference type="SAM" id="MobiDB-lite"/>
    </source>
</evidence>
<evidence type="ECO:0000256" key="8">
    <source>
        <dbReference type="ARBA" id="ARBA00023012"/>
    </source>
</evidence>
<dbReference type="InterPro" id="IPR050482">
    <property type="entry name" value="Sensor_HK_TwoCompSys"/>
</dbReference>
<evidence type="ECO:0000256" key="1">
    <source>
        <dbReference type="ARBA" id="ARBA00000085"/>
    </source>
</evidence>
<evidence type="ECO:0000259" key="11">
    <source>
        <dbReference type="Pfam" id="PF07730"/>
    </source>
</evidence>
<keyword evidence="10" id="KW-1133">Transmembrane helix</keyword>
<dbReference type="Gene3D" id="3.30.565.10">
    <property type="entry name" value="Histidine kinase-like ATPase, C-terminal domain"/>
    <property type="match status" value="1"/>
</dbReference>
<feature type="transmembrane region" description="Helical" evidence="10">
    <location>
        <begin position="270"/>
        <end position="287"/>
    </location>
</feature>
<dbReference type="KEGG" id="asla:NCTC11923_00120"/>
<dbReference type="Gene3D" id="1.20.5.1930">
    <property type="match status" value="1"/>
</dbReference>
<feature type="transmembrane region" description="Helical" evidence="10">
    <location>
        <begin position="121"/>
        <end position="140"/>
    </location>
</feature>
<dbReference type="InterPro" id="IPR011712">
    <property type="entry name" value="Sig_transdc_His_kin_sub3_dim/P"/>
</dbReference>
<evidence type="ECO:0000256" key="7">
    <source>
        <dbReference type="ARBA" id="ARBA00022840"/>
    </source>
</evidence>
<dbReference type="PANTHER" id="PTHR24421:SF10">
    <property type="entry name" value="NITRATE_NITRITE SENSOR PROTEIN NARQ"/>
    <property type="match status" value="1"/>
</dbReference>
<keyword evidence="7" id="KW-0067">ATP-binding</keyword>
<keyword evidence="3" id="KW-0597">Phosphoprotein</keyword>
<dbReference type="EMBL" id="LR134363">
    <property type="protein sequence ID" value="VEG73515.1"/>
    <property type="molecule type" value="Genomic_DNA"/>
</dbReference>
<evidence type="ECO:0000256" key="5">
    <source>
        <dbReference type="ARBA" id="ARBA00022741"/>
    </source>
</evidence>
<dbReference type="GO" id="GO:0000155">
    <property type="term" value="F:phosphorelay sensor kinase activity"/>
    <property type="evidence" value="ECO:0007669"/>
    <property type="project" value="InterPro"/>
</dbReference>
<dbReference type="STRING" id="1278298.GCA_000428685_01117"/>
<dbReference type="GO" id="GO:0005524">
    <property type="term" value="F:ATP binding"/>
    <property type="evidence" value="ECO:0007669"/>
    <property type="project" value="UniProtKB-KW"/>
</dbReference>
<dbReference type="CDD" id="cd16917">
    <property type="entry name" value="HATPase_UhpB-NarQ-NarX-like"/>
    <property type="match status" value="1"/>
</dbReference>
<feature type="region of interest" description="Disordered" evidence="9">
    <location>
        <begin position="60"/>
        <end position="95"/>
    </location>
</feature>
<dbReference type="EC" id="2.7.13.3" evidence="2"/>
<dbReference type="GO" id="GO:0016020">
    <property type="term" value="C:membrane"/>
    <property type="evidence" value="ECO:0007669"/>
    <property type="project" value="InterPro"/>
</dbReference>
<gene>
    <name evidence="12" type="primary">desK_1</name>
    <name evidence="12" type="ORF">NCTC11923_00120</name>
</gene>
<keyword evidence="10" id="KW-0472">Membrane</keyword>
<feature type="transmembrane region" description="Helical" evidence="10">
    <location>
        <begin position="238"/>
        <end position="258"/>
    </location>
</feature>
<keyword evidence="6 12" id="KW-0418">Kinase</keyword>
<feature type="domain" description="Signal transduction histidine kinase subgroup 3 dimerisation and phosphoacceptor" evidence="11">
    <location>
        <begin position="319"/>
        <end position="384"/>
    </location>
</feature>
<feature type="region of interest" description="Disordered" evidence="9">
    <location>
        <begin position="1"/>
        <end position="47"/>
    </location>
</feature>
<keyword evidence="10" id="KW-0812">Transmembrane</keyword>
<evidence type="ECO:0000313" key="12">
    <source>
        <dbReference type="EMBL" id="VEG73515.1"/>
    </source>
</evidence>
<sequence length="645" mass="67867">MTTLTEPEHSSSTYADRPSPGASGGQRPLIARTEPSRAQGRPPADSPSLYLLRAAAQAMPSLSGQHSDPRARTILPGNDTLAPMPSSFTHAHPGPAASAARSTLLGRLKDWRLNHPIQVDALLALGFLVIGALWALLAATSTRVYRTTPPDALSIIPVPVATLLVVAAALALRRRAPLACGAVVLAASPLAIVFMKYVMGRGADTVEYGLYLMILPVLLSISISVGTVSSHSRISTSWAGWVVATMIPPLTFLLIGEADPLTPTEQAREWTPYAVIFLAAQLVGLSARSNRMRLEEAEARSVRLALAREQSALLAAAEERSRIAREMHDVVAHSLAVMITMADGASATIDRKPEQAKQALEMLSEAGRTALADTRRLVGVLREDPSVSTRHSEQSGHSASGAASTAGTDPTEPTEPAEPAGPAGPRPEGDQAGATGGRWHRKARRRTGGDAPASAAGPQVRDLPMPEFAPPGTVAPIEPSAPIEDLRHQATSDSTDPTTGTLPTAPAPEQADIGALVARFTKAGVPVSYSWSGRDLPDDKALQLTLFRIAQEALTNVLRYAPTTCAVTVAVERHNGTVVLTVDNEAAPGSRPMHGSGKGLIGMRERAAVYGGSVQAGPTASGWQVRAVLRWDENDEGASSWQTPL</sequence>
<protein>
    <recommendedName>
        <fullName evidence="2">histidine kinase</fullName>
        <ecNumber evidence="2">2.7.13.3</ecNumber>
    </recommendedName>
</protein>
<proteinExistence type="predicted"/>
<feature type="region of interest" description="Disordered" evidence="9">
    <location>
        <begin position="383"/>
        <end position="479"/>
    </location>
</feature>
<feature type="compositionally biased region" description="Polar residues" evidence="9">
    <location>
        <begin position="1"/>
        <end position="14"/>
    </location>
</feature>
<dbReference type="SUPFAM" id="SSF55874">
    <property type="entry name" value="ATPase domain of HSP90 chaperone/DNA topoisomerase II/histidine kinase"/>
    <property type="match status" value="1"/>
</dbReference>
<dbReference type="AlphaFoldDB" id="A0A3S4TAR7"/>
<dbReference type="Pfam" id="PF07730">
    <property type="entry name" value="HisKA_3"/>
    <property type="match status" value="1"/>
</dbReference>
<dbReference type="PANTHER" id="PTHR24421">
    <property type="entry name" value="NITRATE/NITRITE SENSOR PROTEIN NARX-RELATED"/>
    <property type="match status" value="1"/>
</dbReference>
<evidence type="ECO:0000256" key="4">
    <source>
        <dbReference type="ARBA" id="ARBA00022679"/>
    </source>
</evidence>
<evidence type="ECO:0000256" key="10">
    <source>
        <dbReference type="SAM" id="Phobius"/>
    </source>
</evidence>
<keyword evidence="5" id="KW-0547">Nucleotide-binding</keyword>
<accession>A0A3S4TAR7</accession>
<keyword evidence="4 12" id="KW-0808">Transferase</keyword>
<keyword evidence="13" id="KW-1185">Reference proteome</keyword>
<evidence type="ECO:0000256" key="3">
    <source>
        <dbReference type="ARBA" id="ARBA00022553"/>
    </source>
</evidence>
<dbReference type="GO" id="GO:0046983">
    <property type="term" value="F:protein dimerization activity"/>
    <property type="evidence" value="ECO:0007669"/>
    <property type="project" value="InterPro"/>
</dbReference>
<evidence type="ECO:0000256" key="2">
    <source>
        <dbReference type="ARBA" id="ARBA00012438"/>
    </source>
</evidence>
<name>A0A3S4TAR7_9ACTO</name>
<feature type="transmembrane region" description="Helical" evidence="10">
    <location>
        <begin position="210"/>
        <end position="229"/>
    </location>
</feature>
<feature type="compositionally biased region" description="Low complexity" evidence="9">
    <location>
        <begin position="395"/>
        <end position="411"/>
    </location>
</feature>
<dbReference type="InterPro" id="IPR036890">
    <property type="entry name" value="HATPase_C_sf"/>
</dbReference>
<comment type="catalytic activity">
    <reaction evidence="1">
        <text>ATP + protein L-histidine = ADP + protein N-phospho-L-histidine.</text>
        <dbReference type="EC" id="2.7.13.3"/>
    </reaction>
</comment>
<feature type="transmembrane region" description="Helical" evidence="10">
    <location>
        <begin position="152"/>
        <end position="172"/>
    </location>
</feature>
<dbReference type="Proteomes" id="UP000276899">
    <property type="component" value="Chromosome"/>
</dbReference>
<feature type="compositionally biased region" description="Basic and acidic residues" evidence="9">
    <location>
        <begin position="383"/>
        <end position="394"/>
    </location>
</feature>
<evidence type="ECO:0000313" key="13">
    <source>
        <dbReference type="Proteomes" id="UP000276899"/>
    </source>
</evidence>
<keyword evidence="8" id="KW-0902">Two-component regulatory system</keyword>
<feature type="transmembrane region" description="Helical" evidence="10">
    <location>
        <begin position="179"/>
        <end position="198"/>
    </location>
</feature>
<dbReference type="RefSeq" id="WP_232012060.1">
    <property type="nucleotide sequence ID" value="NZ_CBCRWE010000102.1"/>
</dbReference>
<evidence type="ECO:0000256" key="6">
    <source>
        <dbReference type="ARBA" id="ARBA00022777"/>
    </source>
</evidence>
<reference evidence="12 13" key="1">
    <citation type="submission" date="2018-12" db="EMBL/GenBank/DDBJ databases">
        <authorList>
            <consortium name="Pathogen Informatics"/>
        </authorList>
    </citation>
    <scope>NUCLEOTIDE SEQUENCE [LARGE SCALE GENOMIC DNA]</scope>
    <source>
        <strain evidence="12 13">NCTC11923</strain>
    </source>
</reference>